<reference evidence="3" key="1">
    <citation type="submission" date="2019-12" db="UniProtKB">
        <authorList>
            <consortium name="WormBaseParasite"/>
        </authorList>
    </citation>
    <scope>IDENTIFICATION</scope>
</reference>
<accession>A0A5S6QBP2</accession>
<organism evidence="2 3">
    <name type="scientific">Trichuris muris</name>
    <name type="common">Mouse whipworm</name>
    <dbReference type="NCBI Taxonomy" id="70415"/>
    <lineage>
        <taxon>Eukaryota</taxon>
        <taxon>Metazoa</taxon>
        <taxon>Ecdysozoa</taxon>
        <taxon>Nematoda</taxon>
        <taxon>Enoplea</taxon>
        <taxon>Dorylaimia</taxon>
        <taxon>Trichinellida</taxon>
        <taxon>Trichuridae</taxon>
        <taxon>Trichuris</taxon>
    </lineage>
</organism>
<evidence type="ECO:0000313" key="3">
    <source>
        <dbReference type="WBParaSite" id="TMUE_1000004613.1"/>
    </source>
</evidence>
<sequence length="87" mass="9956">MFPPNLWSVSHCVLNGFPRTQNNMEMKFEKSSGTLKTAVNESDEGSRRLKEDGRIRKEEKLVEIINDRVSRPAIMDYLSAIAYNPPT</sequence>
<dbReference type="WBParaSite" id="TMUE_1000004613.1">
    <property type="protein sequence ID" value="TMUE_1000004613.1"/>
    <property type="gene ID" value="WBGene00299033"/>
</dbReference>
<name>A0A5S6QBP2_TRIMR</name>
<feature type="compositionally biased region" description="Polar residues" evidence="1">
    <location>
        <begin position="31"/>
        <end position="40"/>
    </location>
</feature>
<dbReference type="AlphaFoldDB" id="A0A5S6QBP2"/>
<evidence type="ECO:0000256" key="1">
    <source>
        <dbReference type="SAM" id="MobiDB-lite"/>
    </source>
</evidence>
<keyword evidence="2" id="KW-1185">Reference proteome</keyword>
<dbReference type="Proteomes" id="UP000046395">
    <property type="component" value="Unassembled WGS sequence"/>
</dbReference>
<feature type="region of interest" description="Disordered" evidence="1">
    <location>
        <begin position="31"/>
        <end position="50"/>
    </location>
</feature>
<proteinExistence type="predicted"/>
<evidence type="ECO:0000313" key="2">
    <source>
        <dbReference type="Proteomes" id="UP000046395"/>
    </source>
</evidence>
<protein>
    <submittedName>
        <fullName evidence="3">Uncharacterized protein</fullName>
    </submittedName>
</protein>